<protein>
    <submittedName>
        <fullName evidence="2">Uncharacterized protein</fullName>
    </submittedName>
</protein>
<reference evidence="2 3" key="1">
    <citation type="submission" date="2020-07" db="EMBL/GenBank/DDBJ databases">
        <title>Genomic analyses of the natural microbiome of Caenorhabditis elegans.</title>
        <authorList>
            <person name="Samuel B."/>
        </authorList>
    </citation>
    <scope>NUCLEOTIDE SEQUENCE [LARGE SCALE GENOMIC DNA]</scope>
    <source>
        <strain evidence="2 3">BIGb0408</strain>
    </source>
</reference>
<dbReference type="AlphaFoldDB" id="A0A7Y9XKH9"/>
<feature type="transmembrane region" description="Helical" evidence="1">
    <location>
        <begin position="48"/>
        <end position="70"/>
    </location>
</feature>
<dbReference type="EMBL" id="JACBYV010000001">
    <property type="protein sequence ID" value="NYH71789.1"/>
    <property type="molecule type" value="Genomic_DNA"/>
</dbReference>
<evidence type="ECO:0000313" key="3">
    <source>
        <dbReference type="Proteomes" id="UP000578688"/>
    </source>
</evidence>
<sequence length="99" mass="10711">MPGPLRPRYWIAAPASAAATHCAVPWGMFEQAMPAMRTGSERRLAKVLGNWACPLVIGIALGSVFSILLAGEAMLRMDQQLFDAINRVILSCLNAQQEA</sequence>
<keyword evidence="1" id="KW-0812">Transmembrane</keyword>
<dbReference type="Proteomes" id="UP000578688">
    <property type="component" value="Unassembled WGS sequence"/>
</dbReference>
<accession>A0A7Y9XKH9</accession>
<comment type="caution">
    <text evidence="2">The sequence shown here is derived from an EMBL/GenBank/DDBJ whole genome shotgun (WGS) entry which is preliminary data.</text>
</comment>
<proteinExistence type="predicted"/>
<evidence type="ECO:0000313" key="2">
    <source>
        <dbReference type="EMBL" id="NYH71789.1"/>
    </source>
</evidence>
<keyword evidence="1" id="KW-1133">Transmembrane helix</keyword>
<keyword evidence="3" id="KW-1185">Reference proteome</keyword>
<name>A0A7Y9XKH9_9GAMM</name>
<keyword evidence="1" id="KW-0472">Membrane</keyword>
<evidence type="ECO:0000256" key="1">
    <source>
        <dbReference type="SAM" id="Phobius"/>
    </source>
</evidence>
<organism evidence="2 3">
    <name type="scientific">Phytopseudomonas flavescens</name>
    <dbReference type="NCBI Taxonomy" id="29435"/>
    <lineage>
        <taxon>Bacteria</taxon>
        <taxon>Pseudomonadati</taxon>
        <taxon>Pseudomonadota</taxon>
        <taxon>Gammaproteobacteria</taxon>
        <taxon>Pseudomonadales</taxon>
        <taxon>Pseudomonadaceae</taxon>
        <taxon>Phytopseudomonas</taxon>
    </lineage>
</organism>
<gene>
    <name evidence="2" type="ORF">FHR27_000399</name>
</gene>